<accession>B3EDU2</accession>
<proteinExistence type="predicted"/>
<reference evidence="1 2" key="1">
    <citation type="submission" date="2008-05" db="EMBL/GenBank/DDBJ databases">
        <title>Complete sequence of Chlorobium limicola DSM 245.</title>
        <authorList>
            <consortium name="US DOE Joint Genome Institute"/>
            <person name="Lucas S."/>
            <person name="Copeland A."/>
            <person name="Lapidus A."/>
            <person name="Glavina del Rio T."/>
            <person name="Dalin E."/>
            <person name="Tice H."/>
            <person name="Bruce D."/>
            <person name="Goodwin L."/>
            <person name="Pitluck S."/>
            <person name="Schmutz J."/>
            <person name="Larimer F."/>
            <person name="Land M."/>
            <person name="Hauser L."/>
            <person name="Kyrpides N."/>
            <person name="Ovchinnikova G."/>
            <person name="Zhao F."/>
            <person name="Li T."/>
            <person name="Liu Z."/>
            <person name="Overmann J."/>
            <person name="Bryant D.A."/>
            <person name="Richardson P."/>
        </authorList>
    </citation>
    <scope>NUCLEOTIDE SEQUENCE [LARGE SCALE GENOMIC DNA]</scope>
    <source>
        <strain evidence="2">DSM 245 / NBRC 103803 / 6330</strain>
    </source>
</reference>
<dbReference type="KEGG" id="cli:Clim_0066"/>
<dbReference type="EMBL" id="CP001097">
    <property type="protein sequence ID" value="ACD89172.1"/>
    <property type="molecule type" value="Genomic_DNA"/>
</dbReference>
<dbReference type="SUPFAM" id="SSF88723">
    <property type="entry name" value="PIN domain-like"/>
    <property type="match status" value="1"/>
</dbReference>
<evidence type="ECO:0000313" key="1">
    <source>
        <dbReference type="EMBL" id="ACD89172.1"/>
    </source>
</evidence>
<protein>
    <submittedName>
        <fullName evidence="1">PilT protein domain protein</fullName>
    </submittedName>
</protein>
<evidence type="ECO:0000313" key="2">
    <source>
        <dbReference type="Proteomes" id="UP000008841"/>
    </source>
</evidence>
<name>B3EDU2_CHLL2</name>
<dbReference type="Proteomes" id="UP000008841">
    <property type="component" value="Chromosome"/>
</dbReference>
<dbReference type="Gene3D" id="3.40.50.1010">
    <property type="entry name" value="5'-nuclease"/>
    <property type="match status" value="1"/>
</dbReference>
<organism evidence="1 2">
    <name type="scientific">Chlorobium limicola (strain DSM 245 / NBRC 103803 / 6330)</name>
    <dbReference type="NCBI Taxonomy" id="290315"/>
    <lineage>
        <taxon>Bacteria</taxon>
        <taxon>Pseudomonadati</taxon>
        <taxon>Chlorobiota</taxon>
        <taxon>Chlorobiia</taxon>
        <taxon>Chlorobiales</taxon>
        <taxon>Chlorobiaceae</taxon>
        <taxon>Chlorobium/Pelodictyon group</taxon>
        <taxon>Chlorobium</taxon>
    </lineage>
</organism>
<dbReference type="AlphaFoldDB" id="B3EDU2"/>
<dbReference type="InterPro" id="IPR029060">
    <property type="entry name" value="PIN-like_dom_sf"/>
</dbReference>
<dbReference type="HOGENOM" id="CLU_3249101_0_0_10"/>
<sequence length="42" mass="4781">MRYLLDTNICIYIINSRPADVLKRFRQEQIGPVGLSSITATL</sequence>
<gene>
    <name evidence="1" type="ordered locus">Clim_0066</name>
</gene>
<dbReference type="eggNOG" id="COG1487">
    <property type="taxonomic scope" value="Bacteria"/>
</dbReference>